<dbReference type="InterPro" id="IPR011705">
    <property type="entry name" value="BACK"/>
</dbReference>
<dbReference type="InterPro" id="IPR008974">
    <property type="entry name" value="TRAF-like"/>
</dbReference>
<feature type="domain" description="BTB" evidence="2">
    <location>
        <begin position="246"/>
        <end position="305"/>
    </location>
</feature>
<dbReference type="RefSeq" id="XP_040744623.1">
    <property type="nucleotide sequence ID" value="XM_040891287.1"/>
</dbReference>
<name>A0A1Y1WCP9_9FUNG</name>
<dbReference type="InterPro" id="IPR000210">
    <property type="entry name" value="BTB/POZ_dom"/>
</dbReference>
<dbReference type="Gene3D" id="1.25.40.420">
    <property type="match status" value="2"/>
</dbReference>
<feature type="domain" description="MATH" evidence="3">
    <location>
        <begin position="8"/>
        <end position="135"/>
    </location>
</feature>
<evidence type="ECO:0000313" key="5">
    <source>
        <dbReference type="Proteomes" id="UP000193922"/>
    </source>
</evidence>
<dbReference type="Pfam" id="PF00651">
    <property type="entry name" value="BTB"/>
    <property type="match status" value="1"/>
</dbReference>
<evidence type="ECO:0008006" key="6">
    <source>
        <dbReference type="Google" id="ProtNLM"/>
    </source>
</evidence>
<dbReference type="STRING" id="61395.A0A1Y1WCP9"/>
<dbReference type="SUPFAM" id="SSF54695">
    <property type="entry name" value="POZ domain"/>
    <property type="match status" value="1"/>
</dbReference>
<dbReference type="Pfam" id="PF22486">
    <property type="entry name" value="MATH_2"/>
    <property type="match status" value="1"/>
</dbReference>
<dbReference type="AlphaFoldDB" id="A0A1Y1WCP9"/>
<evidence type="ECO:0000313" key="4">
    <source>
        <dbReference type="EMBL" id="ORX71108.1"/>
    </source>
</evidence>
<sequence>MSLGSNLQYVYRWRIGQWSSLAPCVEHNSPPFDADGLCWVFKLFKGRTRNPQALALYLAVHESSADRLRQMRKKLDISFTLENLQARSLSFNKYPAPITVWVDSNYSTWGDDKFIDLADMNSFLNDDTACLVVRFHVRETIHEGAPMSLPTSTIAVYVPDKIAAPFNQLLKSARFSDIQFELRDSSSLLLSPGPPAHGLLPSPRSSGEFVNPLGIDQCVTPMPGNRTPRALPYAHRPRMDEPPLPGHRYHAHKAILMQVSPVFEAMFSNGMRETFEQVVEVWDVTPRAFERLLEFAYTRQCDLDPKSPKSANVTPDEVVETLLCADQFGVTELRHVCWRNLMSKISIETVWEIWSIATDLEAKEQMSSCRMFCCRHFTQLCQNESTMWAPAHLLKEVLASDALNVQSEEDLFETVVRWAEFSEDDSGDEQQARATPPGQIVSAEKHTKTTRPSDSAVLKCYRSPANLALLPRSPRSPFLQARSPRRKSELTREAFTAGAMPGATTPPSTDSPRTSICNVRLQSVEYSDTATLATLHARKEHLSSLLPCIRFPMMDKQFLLTVVERNSELMAMPLMKDLLIEAYRFHAFNPPAPVEKPERRRASECFAKRESSTPVEQYAKIILPLNGTDEYTLSRSQRRKWVFQNAAQKTLAQNIFA</sequence>
<dbReference type="PANTHER" id="PTHR24410:SF23">
    <property type="entry name" value="BTB DOMAIN-CONTAINING PROTEIN-RELATED"/>
    <property type="match status" value="1"/>
</dbReference>
<dbReference type="InterPro" id="IPR051481">
    <property type="entry name" value="BTB-POZ/Galectin-3-binding"/>
</dbReference>
<comment type="caution">
    <text evidence="4">The sequence shown here is derived from an EMBL/GenBank/DDBJ whole genome shotgun (WGS) entry which is preliminary data.</text>
</comment>
<evidence type="ECO:0000259" key="2">
    <source>
        <dbReference type="PROSITE" id="PS50097"/>
    </source>
</evidence>
<dbReference type="Proteomes" id="UP000193922">
    <property type="component" value="Unassembled WGS sequence"/>
</dbReference>
<feature type="region of interest" description="Disordered" evidence="1">
    <location>
        <begin position="475"/>
        <end position="513"/>
    </location>
</feature>
<organism evidence="4 5">
    <name type="scientific">Linderina pennispora</name>
    <dbReference type="NCBI Taxonomy" id="61395"/>
    <lineage>
        <taxon>Eukaryota</taxon>
        <taxon>Fungi</taxon>
        <taxon>Fungi incertae sedis</taxon>
        <taxon>Zoopagomycota</taxon>
        <taxon>Kickxellomycotina</taxon>
        <taxon>Kickxellomycetes</taxon>
        <taxon>Kickxellales</taxon>
        <taxon>Kickxellaceae</taxon>
        <taxon>Linderina</taxon>
    </lineage>
</organism>
<dbReference type="Gene3D" id="2.60.210.10">
    <property type="entry name" value="Apoptosis, Tumor Necrosis Factor Receptor Associated Protein 2, Chain A"/>
    <property type="match status" value="1"/>
</dbReference>
<keyword evidence="5" id="KW-1185">Reference proteome</keyword>
<dbReference type="OrthoDB" id="191037at2759"/>
<dbReference type="Gene3D" id="3.30.710.10">
    <property type="entry name" value="Potassium Channel Kv1.1, Chain A"/>
    <property type="match status" value="1"/>
</dbReference>
<evidence type="ECO:0000259" key="3">
    <source>
        <dbReference type="PROSITE" id="PS50144"/>
    </source>
</evidence>
<dbReference type="PROSITE" id="PS50144">
    <property type="entry name" value="MATH"/>
    <property type="match status" value="1"/>
</dbReference>
<dbReference type="PROSITE" id="PS50097">
    <property type="entry name" value="BTB"/>
    <property type="match status" value="1"/>
</dbReference>
<dbReference type="SMART" id="SM00875">
    <property type="entry name" value="BACK"/>
    <property type="match status" value="1"/>
</dbReference>
<dbReference type="Pfam" id="PF07707">
    <property type="entry name" value="BACK"/>
    <property type="match status" value="1"/>
</dbReference>
<dbReference type="SUPFAM" id="SSF49599">
    <property type="entry name" value="TRAF domain-like"/>
    <property type="match status" value="1"/>
</dbReference>
<dbReference type="SMART" id="SM00225">
    <property type="entry name" value="BTB"/>
    <property type="match status" value="1"/>
</dbReference>
<proteinExistence type="predicted"/>
<gene>
    <name evidence="4" type="ORF">DL89DRAFT_321541</name>
</gene>
<dbReference type="InterPro" id="IPR011333">
    <property type="entry name" value="SKP1/BTB/POZ_sf"/>
</dbReference>
<dbReference type="InterPro" id="IPR002083">
    <property type="entry name" value="MATH/TRAF_dom"/>
</dbReference>
<dbReference type="CDD" id="cd18186">
    <property type="entry name" value="BTB_POZ_ZBTB_KLHL-like"/>
    <property type="match status" value="1"/>
</dbReference>
<protein>
    <recommendedName>
        <fullName evidence="6">BTB domain-containing protein</fullName>
    </recommendedName>
</protein>
<dbReference type="PANTHER" id="PTHR24410">
    <property type="entry name" value="HL07962P-RELATED"/>
    <property type="match status" value="1"/>
</dbReference>
<dbReference type="EMBL" id="MCFD01000004">
    <property type="protein sequence ID" value="ORX71108.1"/>
    <property type="molecule type" value="Genomic_DNA"/>
</dbReference>
<evidence type="ECO:0000256" key="1">
    <source>
        <dbReference type="SAM" id="MobiDB-lite"/>
    </source>
</evidence>
<reference evidence="4 5" key="1">
    <citation type="submission" date="2016-07" db="EMBL/GenBank/DDBJ databases">
        <title>Pervasive Adenine N6-methylation of Active Genes in Fungi.</title>
        <authorList>
            <consortium name="DOE Joint Genome Institute"/>
            <person name="Mondo S.J."/>
            <person name="Dannebaum R.O."/>
            <person name="Kuo R.C."/>
            <person name="Labutti K."/>
            <person name="Haridas S."/>
            <person name="Kuo A."/>
            <person name="Salamov A."/>
            <person name="Ahrendt S.R."/>
            <person name="Lipzen A."/>
            <person name="Sullivan W."/>
            <person name="Andreopoulos W.B."/>
            <person name="Clum A."/>
            <person name="Lindquist E."/>
            <person name="Daum C."/>
            <person name="Ramamoorthy G.K."/>
            <person name="Gryganskyi A."/>
            <person name="Culley D."/>
            <person name="Magnuson J.K."/>
            <person name="James T.Y."/>
            <person name="O'Malley M.A."/>
            <person name="Stajich J.E."/>
            <person name="Spatafora J.W."/>
            <person name="Visel A."/>
            <person name="Grigoriev I.V."/>
        </authorList>
    </citation>
    <scope>NUCLEOTIDE SEQUENCE [LARGE SCALE GENOMIC DNA]</scope>
    <source>
        <strain evidence="4 5">ATCC 12442</strain>
    </source>
</reference>
<dbReference type="CDD" id="cd00121">
    <property type="entry name" value="MATH"/>
    <property type="match status" value="1"/>
</dbReference>
<accession>A0A1Y1WCP9</accession>
<dbReference type="GeneID" id="63807935"/>